<evidence type="ECO:0000313" key="2">
    <source>
        <dbReference type="EMBL" id="KAA6353500.1"/>
    </source>
</evidence>
<feature type="region of interest" description="Disordered" evidence="1">
    <location>
        <begin position="1"/>
        <end position="77"/>
    </location>
</feature>
<dbReference type="EMBL" id="SNRW01037997">
    <property type="protein sequence ID" value="KAA6353500.1"/>
    <property type="molecule type" value="Genomic_DNA"/>
</dbReference>
<proteinExistence type="predicted"/>
<dbReference type="AlphaFoldDB" id="A0A5J4T7Q4"/>
<dbReference type="Proteomes" id="UP000324800">
    <property type="component" value="Unassembled WGS sequence"/>
</dbReference>
<feature type="compositionally biased region" description="Acidic residues" evidence="1">
    <location>
        <begin position="20"/>
        <end position="44"/>
    </location>
</feature>
<gene>
    <name evidence="2" type="ORF">EZS28_050973</name>
</gene>
<protein>
    <submittedName>
        <fullName evidence="2">Uncharacterized protein</fullName>
    </submittedName>
</protein>
<name>A0A5J4T7Q4_9EUKA</name>
<sequence length="132" mass="15638">MKKDIENENNLQNDQQLGDDQYEEIEYEEEEEVEQEIEQEELDPITETSPIQDQKEKEIDQDKDKEEDNLDDLGIPPRNCVSPSLVNPFHPPIKPILWARLLNDWQIDQEIQIQQDQPRPEEYIPLLKQDSG</sequence>
<organism evidence="2 3">
    <name type="scientific">Streblomastix strix</name>
    <dbReference type="NCBI Taxonomy" id="222440"/>
    <lineage>
        <taxon>Eukaryota</taxon>
        <taxon>Metamonada</taxon>
        <taxon>Preaxostyla</taxon>
        <taxon>Oxymonadida</taxon>
        <taxon>Streblomastigidae</taxon>
        <taxon>Streblomastix</taxon>
    </lineage>
</organism>
<feature type="compositionally biased region" description="Basic and acidic residues" evidence="1">
    <location>
        <begin position="53"/>
        <end position="66"/>
    </location>
</feature>
<reference evidence="2 3" key="1">
    <citation type="submission" date="2019-03" db="EMBL/GenBank/DDBJ databases">
        <title>Single cell metagenomics reveals metabolic interactions within the superorganism composed of flagellate Streblomastix strix and complex community of Bacteroidetes bacteria on its surface.</title>
        <authorList>
            <person name="Treitli S.C."/>
            <person name="Kolisko M."/>
            <person name="Husnik F."/>
            <person name="Keeling P."/>
            <person name="Hampl V."/>
        </authorList>
    </citation>
    <scope>NUCLEOTIDE SEQUENCE [LARGE SCALE GENOMIC DNA]</scope>
    <source>
        <strain evidence="2">ST1C</strain>
    </source>
</reference>
<feature type="non-terminal residue" evidence="2">
    <location>
        <position position="132"/>
    </location>
</feature>
<evidence type="ECO:0000256" key="1">
    <source>
        <dbReference type="SAM" id="MobiDB-lite"/>
    </source>
</evidence>
<evidence type="ECO:0000313" key="3">
    <source>
        <dbReference type="Proteomes" id="UP000324800"/>
    </source>
</evidence>
<feature type="compositionally biased region" description="Low complexity" evidence="1">
    <location>
        <begin position="8"/>
        <end position="19"/>
    </location>
</feature>
<feature type="region of interest" description="Disordered" evidence="1">
    <location>
        <begin position="112"/>
        <end position="132"/>
    </location>
</feature>
<accession>A0A5J4T7Q4</accession>
<comment type="caution">
    <text evidence="2">The sequence shown here is derived from an EMBL/GenBank/DDBJ whole genome shotgun (WGS) entry which is preliminary data.</text>
</comment>